<protein>
    <submittedName>
        <fullName evidence="3">Ovule protein</fullName>
    </submittedName>
</protein>
<sequence>MNKTGTTDKALLTNHKSEPQVRRRPSESTTLATLLIIHYFSSVTFSGWLLTLFPCHLNSERQKIG</sequence>
<feature type="transmembrane region" description="Helical" evidence="2">
    <location>
        <begin position="31"/>
        <end position="53"/>
    </location>
</feature>
<evidence type="ECO:0000256" key="2">
    <source>
        <dbReference type="SAM" id="Phobius"/>
    </source>
</evidence>
<evidence type="ECO:0000256" key="1">
    <source>
        <dbReference type="SAM" id="MobiDB-lite"/>
    </source>
</evidence>
<proteinExistence type="predicted"/>
<keyword evidence="2" id="KW-0472">Membrane</keyword>
<feature type="compositionally biased region" description="Basic and acidic residues" evidence="1">
    <location>
        <begin position="15"/>
        <end position="25"/>
    </location>
</feature>
<keyword evidence="2" id="KW-0812">Transmembrane</keyword>
<dbReference type="AlphaFoldDB" id="A0A5K3FY25"/>
<name>A0A5K3FY25_MESCO</name>
<reference evidence="3" key="1">
    <citation type="submission" date="2019-11" db="UniProtKB">
        <authorList>
            <consortium name="WormBaseParasite"/>
        </authorList>
    </citation>
    <scope>IDENTIFICATION</scope>
</reference>
<feature type="region of interest" description="Disordered" evidence="1">
    <location>
        <begin position="1"/>
        <end position="25"/>
    </location>
</feature>
<evidence type="ECO:0000313" key="3">
    <source>
        <dbReference type="WBParaSite" id="MCU_012829-RA"/>
    </source>
</evidence>
<dbReference type="WBParaSite" id="MCU_012829-RA">
    <property type="protein sequence ID" value="MCU_012829-RA"/>
    <property type="gene ID" value="MCU_012829"/>
</dbReference>
<accession>A0A5K3FY25</accession>
<keyword evidence="2" id="KW-1133">Transmembrane helix</keyword>
<organism evidence="3">
    <name type="scientific">Mesocestoides corti</name>
    <name type="common">Flatworm</name>
    <dbReference type="NCBI Taxonomy" id="53468"/>
    <lineage>
        <taxon>Eukaryota</taxon>
        <taxon>Metazoa</taxon>
        <taxon>Spiralia</taxon>
        <taxon>Lophotrochozoa</taxon>
        <taxon>Platyhelminthes</taxon>
        <taxon>Cestoda</taxon>
        <taxon>Eucestoda</taxon>
        <taxon>Cyclophyllidea</taxon>
        <taxon>Mesocestoididae</taxon>
        <taxon>Mesocestoides</taxon>
    </lineage>
</organism>